<sequence>MERRPAQALTEAPRGRFGAALAAAAGVALLALSACSSSPKDDPNSQASLDKLYADARDDLSSGSYDRAIKTLERIEGRAAGTLMAQQAQLDLAWANYRAGERAAALTVLDRFIKLNPSSPALDYALYMKGLVNFNEDLGLFGRMANQDISERDQQASRDAMLAFKQLVEQFPESKYSAEASVRIDYITNTLAKYEVHVARYYYNRGAYLAAANRAQQSLSEFRYAPSAEEALYLMVQSYDKLGLPNLRDDALRVLKLNFPNSTLAAKGYSEKAWWKLW</sequence>
<comment type="caution">
    <text evidence="6">The sequence shown here is derived from an EMBL/GenBank/DDBJ whole genome shotgun (WGS) entry which is preliminary data.</text>
</comment>
<dbReference type="SUPFAM" id="SSF48452">
    <property type="entry name" value="TPR-like"/>
    <property type="match status" value="1"/>
</dbReference>
<reference evidence="6 7" key="1">
    <citation type="submission" date="2023-06" db="EMBL/GenBank/DDBJ databases">
        <title>Pelomonas sp. PFR6 16S ribosomal RNA gene Genome sequencing and assembly.</title>
        <authorList>
            <person name="Woo H."/>
        </authorList>
    </citation>
    <scope>NUCLEOTIDE SEQUENCE [LARGE SCALE GENOMIC DNA]</scope>
    <source>
        <strain evidence="6 7">PFR6</strain>
    </source>
</reference>
<keyword evidence="3 4" id="KW-0998">Cell outer membrane</keyword>
<comment type="function">
    <text evidence="4">Part of the outer membrane protein assembly complex, which is involved in assembly and insertion of beta-barrel proteins into the outer membrane.</text>
</comment>
<comment type="subunit">
    <text evidence="4">Part of the Bam complex.</text>
</comment>
<comment type="subcellular location">
    <subcellularLocation>
        <location evidence="4">Cell outer membrane</location>
        <topology evidence="4">Lipid-anchor</topology>
    </subcellularLocation>
</comment>
<evidence type="ECO:0000256" key="1">
    <source>
        <dbReference type="ARBA" id="ARBA00022729"/>
    </source>
</evidence>
<protein>
    <recommendedName>
        <fullName evidence="4">Outer membrane protein assembly factor BamD</fullName>
    </recommendedName>
</protein>
<comment type="similarity">
    <text evidence="4">Belongs to the BamD family.</text>
</comment>
<evidence type="ECO:0000259" key="5">
    <source>
        <dbReference type="Pfam" id="PF13525"/>
    </source>
</evidence>
<organism evidence="6 7">
    <name type="scientific">Roseateles violae</name>
    <dbReference type="NCBI Taxonomy" id="3058042"/>
    <lineage>
        <taxon>Bacteria</taxon>
        <taxon>Pseudomonadati</taxon>
        <taxon>Pseudomonadota</taxon>
        <taxon>Betaproteobacteria</taxon>
        <taxon>Burkholderiales</taxon>
        <taxon>Sphaerotilaceae</taxon>
        <taxon>Roseateles</taxon>
    </lineage>
</organism>
<dbReference type="CDD" id="cd15830">
    <property type="entry name" value="BamD"/>
    <property type="match status" value="1"/>
</dbReference>
<dbReference type="PROSITE" id="PS51257">
    <property type="entry name" value="PROKAR_LIPOPROTEIN"/>
    <property type="match status" value="1"/>
</dbReference>
<evidence type="ECO:0000256" key="2">
    <source>
        <dbReference type="ARBA" id="ARBA00023136"/>
    </source>
</evidence>
<keyword evidence="2 4" id="KW-0472">Membrane</keyword>
<dbReference type="NCBIfam" id="TIGR03302">
    <property type="entry name" value="OM_YfiO"/>
    <property type="match status" value="1"/>
</dbReference>
<dbReference type="EMBL" id="JAUHHC010000007">
    <property type="protein sequence ID" value="MDN3923016.1"/>
    <property type="molecule type" value="Genomic_DNA"/>
</dbReference>
<dbReference type="Pfam" id="PF13525">
    <property type="entry name" value="YfiO"/>
    <property type="match status" value="1"/>
</dbReference>
<dbReference type="InterPro" id="IPR011990">
    <property type="entry name" value="TPR-like_helical_dom_sf"/>
</dbReference>
<keyword evidence="1 4" id="KW-0732">Signal</keyword>
<dbReference type="InterPro" id="IPR017689">
    <property type="entry name" value="BamD"/>
</dbReference>
<keyword evidence="4" id="KW-0564">Palmitate</keyword>
<dbReference type="InterPro" id="IPR039565">
    <property type="entry name" value="BamD-like"/>
</dbReference>
<proteinExistence type="inferred from homology"/>
<dbReference type="HAMAP" id="MF_00922">
    <property type="entry name" value="OM_assembly_BamD"/>
    <property type="match status" value="1"/>
</dbReference>
<dbReference type="Gene3D" id="1.25.40.10">
    <property type="entry name" value="Tetratricopeptide repeat domain"/>
    <property type="match status" value="1"/>
</dbReference>
<evidence type="ECO:0000313" key="7">
    <source>
        <dbReference type="Proteomes" id="UP001228044"/>
    </source>
</evidence>
<evidence type="ECO:0000313" key="6">
    <source>
        <dbReference type="EMBL" id="MDN3923016.1"/>
    </source>
</evidence>
<keyword evidence="4" id="KW-0449">Lipoprotein</keyword>
<accession>A0ABT8DZI0</accession>
<gene>
    <name evidence="4" type="primary">bamD</name>
    <name evidence="6" type="ORF">QWJ38_22235</name>
</gene>
<name>A0ABT8DZI0_9BURK</name>
<feature type="domain" description="Outer membrane lipoprotein BamD-like" evidence="5">
    <location>
        <begin position="49"/>
        <end position="251"/>
    </location>
</feature>
<evidence type="ECO:0000256" key="4">
    <source>
        <dbReference type="HAMAP-Rule" id="MF_00922"/>
    </source>
</evidence>
<dbReference type="Proteomes" id="UP001228044">
    <property type="component" value="Unassembled WGS sequence"/>
</dbReference>
<evidence type="ECO:0000256" key="3">
    <source>
        <dbReference type="ARBA" id="ARBA00023237"/>
    </source>
</evidence>
<keyword evidence="7" id="KW-1185">Reference proteome</keyword>